<dbReference type="InterPro" id="IPR000073">
    <property type="entry name" value="AB_hydrolase_1"/>
</dbReference>
<proteinExistence type="predicted"/>
<evidence type="ECO:0000313" key="3">
    <source>
        <dbReference type="Proteomes" id="UP000016943"/>
    </source>
</evidence>
<dbReference type="STRING" id="1348662.CARG_08535"/>
<dbReference type="Gene3D" id="3.40.50.1820">
    <property type="entry name" value="alpha/beta hydrolase"/>
    <property type="match status" value="1"/>
</dbReference>
<dbReference type="SUPFAM" id="SSF53474">
    <property type="entry name" value="alpha/beta-Hydrolases"/>
    <property type="match status" value="1"/>
</dbReference>
<dbReference type="Pfam" id="PF00561">
    <property type="entry name" value="Abhydrolase_1"/>
    <property type="match status" value="1"/>
</dbReference>
<protein>
    <recommendedName>
        <fullName evidence="1">AB hydrolase-1 domain-containing protein</fullName>
    </recommendedName>
</protein>
<dbReference type="Proteomes" id="UP000016943">
    <property type="component" value="Chromosome"/>
</dbReference>
<gene>
    <name evidence="2" type="ORF">CARG_08535</name>
</gene>
<evidence type="ECO:0000259" key="1">
    <source>
        <dbReference type="Pfam" id="PF00561"/>
    </source>
</evidence>
<evidence type="ECO:0000313" key="2">
    <source>
        <dbReference type="EMBL" id="AGU15807.1"/>
    </source>
</evidence>
<reference evidence="2 3" key="1">
    <citation type="journal article" date="2013" name="Genome Announc.">
        <title>Whole-Genome Sequence of the Clinical Strain Corynebacterium argentoratense DSM 44202, Isolated from a Human Throat Specimen.</title>
        <authorList>
            <person name="Bomholt C."/>
            <person name="Glaub A."/>
            <person name="Gravermann K."/>
            <person name="Albersmeier A."/>
            <person name="Brinkrolf K."/>
            <person name="Ruckert C."/>
            <person name="Tauch A."/>
        </authorList>
    </citation>
    <scope>NUCLEOTIDE SEQUENCE [LARGE SCALE GENOMIC DNA]</scope>
    <source>
        <strain evidence="2">DSM 44202</strain>
    </source>
</reference>
<dbReference type="EMBL" id="CP006365">
    <property type="protein sequence ID" value="AGU15807.1"/>
    <property type="molecule type" value="Genomic_DNA"/>
</dbReference>
<accession>U3GZW9</accession>
<dbReference type="OrthoDB" id="4410380at2"/>
<dbReference type="GeneID" id="78250448"/>
<dbReference type="KEGG" id="caz:CARG_08535"/>
<keyword evidence="3" id="KW-1185">Reference proteome</keyword>
<dbReference type="RefSeq" id="WP_021012202.1">
    <property type="nucleotide sequence ID" value="NC_022198.1"/>
</dbReference>
<dbReference type="PATRIC" id="fig|1348662.3.peg.1683"/>
<dbReference type="eggNOG" id="COG1075">
    <property type="taxonomic scope" value="Bacteria"/>
</dbReference>
<dbReference type="InterPro" id="IPR029058">
    <property type="entry name" value="AB_hydrolase_fold"/>
</dbReference>
<name>U3GZW9_9CORY</name>
<sequence length="224" mass="24088">MTIVQQLMRLVPRRGTLPEPLALEGHDRAVVFLHGSFGSSGNFEAAARAVQAAGIPTVGVDYARRGLADLGHGEQQLAEAVRDVLRHVPVVDLVGHSLGGYMAFRLAARPEFAGRIRSIVGLGAAFKGMPVTGTRLQRRMIRWLVGPSFDQLIFEVPPSPDKHIHPDLMVVSVVSDADTVVPRSSSNVEDIGRVVHVDGVEHGKMTDLVAHILEALDIPSAHTA</sequence>
<organism evidence="2 3">
    <name type="scientific">Corynebacterium argentoratense DSM 44202</name>
    <dbReference type="NCBI Taxonomy" id="1348662"/>
    <lineage>
        <taxon>Bacteria</taxon>
        <taxon>Bacillati</taxon>
        <taxon>Actinomycetota</taxon>
        <taxon>Actinomycetes</taxon>
        <taxon>Mycobacteriales</taxon>
        <taxon>Corynebacteriaceae</taxon>
        <taxon>Corynebacterium</taxon>
    </lineage>
</organism>
<feature type="domain" description="AB hydrolase-1" evidence="1">
    <location>
        <begin position="29"/>
        <end position="162"/>
    </location>
</feature>
<dbReference type="HOGENOM" id="CLU_115759_0_0_11"/>
<dbReference type="AlphaFoldDB" id="U3GZW9"/>
<dbReference type="GO" id="GO:0003824">
    <property type="term" value="F:catalytic activity"/>
    <property type="evidence" value="ECO:0007669"/>
    <property type="project" value="UniProtKB-ARBA"/>
</dbReference>